<dbReference type="AlphaFoldDB" id="A0A137NRH5"/>
<proteinExistence type="predicted"/>
<keyword evidence="8" id="KW-0807">Transducer</keyword>
<dbReference type="Proteomes" id="UP000070444">
    <property type="component" value="Unassembled WGS sequence"/>
</dbReference>
<sequence>MDFNDLDFINTAFNSILAISSIFNIALNSAIVHVVIHTCDKEPLEIKLILILSIFEILEGIEVFILTIFKFSIGYEFLAKGSLACQAFGFIMQWFLRFEIVIVMILALIRYLLICHKFERSMKFWITLLVLCGLPCTGMFLYGAIISDAKPGVSYLHCHSFIGPDPTSVKFALVIAFCFVVPCWVTTYCYFAVGWKVNKKLNFMRGEALATSDLRCLKIIRNQKLKLSFQLTMVFLLYNVCFMLSYISMILKFAIGFKRTPILDATVFTMINTSICLNPLITVSFQPQVNNEFLFLLVRSRAKCKSMFKRFLQVF</sequence>
<evidence type="ECO:0000313" key="11">
    <source>
        <dbReference type="EMBL" id="KXN65369.1"/>
    </source>
</evidence>
<evidence type="ECO:0000256" key="1">
    <source>
        <dbReference type="ARBA" id="ARBA00004651"/>
    </source>
</evidence>
<organism evidence="11 12">
    <name type="scientific">Conidiobolus coronatus (strain ATCC 28846 / CBS 209.66 / NRRL 28638)</name>
    <name type="common">Delacroixia coronata</name>
    <dbReference type="NCBI Taxonomy" id="796925"/>
    <lineage>
        <taxon>Eukaryota</taxon>
        <taxon>Fungi</taxon>
        <taxon>Fungi incertae sedis</taxon>
        <taxon>Zoopagomycota</taxon>
        <taxon>Entomophthoromycotina</taxon>
        <taxon>Entomophthoromycetes</taxon>
        <taxon>Entomophthorales</taxon>
        <taxon>Ancylistaceae</taxon>
        <taxon>Conidiobolus</taxon>
    </lineage>
</organism>
<protein>
    <submittedName>
        <fullName evidence="11">Family A G protein-coupled receptor-like protein</fullName>
    </submittedName>
</protein>
<name>A0A137NRH5_CONC2</name>
<evidence type="ECO:0000256" key="4">
    <source>
        <dbReference type="ARBA" id="ARBA00022989"/>
    </source>
</evidence>
<comment type="subcellular location">
    <subcellularLocation>
        <location evidence="1">Cell membrane</location>
        <topology evidence="1">Multi-pass membrane protein</topology>
    </subcellularLocation>
</comment>
<evidence type="ECO:0000256" key="7">
    <source>
        <dbReference type="ARBA" id="ARBA00023170"/>
    </source>
</evidence>
<feature type="transmembrane region" description="Helical" evidence="9">
    <location>
        <begin position="125"/>
        <end position="146"/>
    </location>
</feature>
<keyword evidence="2" id="KW-1003">Cell membrane</keyword>
<feature type="transmembrane region" description="Helical" evidence="9">
    <location>
        <begin position="227"/>
        <end position="251"/>
    </location>
</feature>
<reference evidence="11 12" key="1">
    <citation type="journal article" date="2015" name="Genome Biol. Evol.">
        <title>Phylogenomic analyses indicate that early fungi evolved digesting cell walls of algal ancestors of land plants.</title>
        <authorList>
            <person name="Chang Y."/>
            <person name="Wang S."/>
            <person name="Sekimoto S."/>
            <person name="Aerts A.L."/>
            <person name="Choi C."/>
            <person name="Clum A."/>
            <person name="LaButti K.M."/>
            <person name="Lindquist E.A."/>
            <person name="Yee Ngan C."/>
            <person name="Ohm R.A."/>
            <person name="Salamov A.A."/>
            <person name="Grigoriev I.V."/>
            <person name="Spatafora J.W."/>
            <person name="Berbee M.L."/>
        </authorList>
    </citation>
    <scope>NUCLEOTIDE SEQUENCE [LARGE SCALE GENOMIC DNA]</scope>
    <source>
        <strain evidence="11 12">NRRL 28638</strain>
    </source>
</reference>
<keyword evidence="4 9" id="KW-1133">Transmembrane helix</keyword>
<dbReference type="CDD" id="cd00637">
    <property type="entry name" value="7tm_classA_rhodopsin-like"/>
    <property type="match status" value="1"/>
</dbReference>
<dbReference type="Pfam" id="PF00001">
    <property type="entry name" value="7tm_1"/>
    <property type="match status" value="1"/>
</dbReference>
<evidence type="ECO:0000256" key="5">
    <source>
        <dbReference type="ARBA" id="ARBA00023040"/>
    </source>
</evidence>
<dbReference type="InterPro" id="IPR017452">
    <property type="entry name" value="GPCR_Rhodpsn_7TM"/>
</dbReference>
<feature type="transmembrane region" description="Helical" evidence="9">
    <location>
        <begin position="171"/>
        <end position="195"/>
    </location>
</feature>
<feature type="transmembrane region" description="Helical" evidence="9">
    <location>
        <begin position="48"/>
        <end position="71"/>
    </location>
</feature>
<dbReference type="InterPro" id="IPR000276">
    <property type="entry name" value="GPCR_Rhodpsn"/>
</dbReference>
<feature type="transmembrane region" description="Helical" evidence="9">
    <location>
        <begin position="12"/>
        <end position="36"/>
    </location>
</feature>
<dbReference type="Gene3D" id="1.20.1070.10">
    <property type="entry name" value="Rhodopsin 7-helix transmembrane proteins"/>
    <property type="match status" value="1"/>
</dbReference>
<keyword evidence="7 11" id="KW-0675">Receptor</keyword>
<feature type="transmembrane region" description="Helical" evidence="9">
    <location>
        <begin position="91"/>
        <end position="113"/>
    </location>
</feature>
<dbReference type="SUPFAM" id="SSF81321">
    <property type="entry name" value="Family A G protein-coupled receptor-like"/>
    <property type="match status" value="1"/>
</dbReference>
<keyword evidence="3 9" id="KW-0812">Transmembrane</keyword>
<evidence type="ECO:0000256" key="6">
    <source>
        <dbReference type="ARBA" id="ARBA00023136"/>
    </source>
</evidence>
<keyword evidence="12" id="KW-1185">Reference proteome</keyword>
<evidence type="ECO:0000313" key="12">
    <source>
        <dbReference type="Proteomes" id="UP000070444"/>
    </source>
</evidence>
<dbReference type="PANTHER" id="PTHR24228:SF59">
    <property type="entry name" value="NEUROPEPTIDE RECEPTOR 15"/>
    <property type="match status" value="1"/>
</dbReference>
<evidence type="ECO:0000256" key="8">
    <source>
        <dbReference type="ARBA" id="ARBA00023224"/>
    </source>
</evidence>
<evidence type="ECO:0000256" key="3">
    <source>
        <dbReference type="ARBA" id="ARBA00022692"/>
    </source>
</evidence>
<dbReference type="PROSITE" id="PS50262">
    <property type="entry name" value="G_PROTEIN_RECEP_F1_2"/>
    <property type="match status" value="1"/>
</dbReference>
<evidence type="ECO:0000256" key="9">
    <source>
        <dbReference type="SAM" id="Phobius"/>
    </source>
</evidence>
<accession>A0A137NRH5</accession>
<dbReference type="EMBL" id="KQ964897">
    <property type="protein sequence ID" value="KXN65369.1"/>
    <property type="molecule type" value="Genomic_DNA"/>
</dbReference>
<dbReference type="GO" id="GO:0004930">
    <property type="term" value="F:G protein-coupled receptor activity"/>
    <property type="evidence" value="ECO:0007669"/>
    <property type="project" value="UniProtKB-KW"/>
</dbReference>
<dbReference type="GO" id="GO:0005886">
    <property type="term" value="C:plasma membrane"/>
    <property type="evidence" value="ECO:0007669"/>
    <property type="project" value="UniProtKB-SubCell"/>
</dbReference>
<keyword evidence="5" id="KW-0297">G-protein coupled receptor</keyword>
<gene>
    <name evidence="11" type="ORF">CONCODRAFT_13058</name>
</gene>
<keyword evidence="6 9" id="KW-0472">Membrane</keyword>
<evidence type="ECO:0000259" key="10">
    <source>
        <dbReference type="PROSITE" id="PS50262"/>
    </source>
</evidence>
<dbReference type="PANTHER" id="PTHR24228">
    <property type="entry name" value="B2 BRADYKININ RECEPTOR/ANGIOTENSIN II RECEPTOR"/>
    <property type="match status" value="1"/>
</dbReference>
<feature type="domain" description="G-protein coupled receptors family 1 profile" evidence="10">
    <location>
        <begin position="27"/>
        <end position="282"/>
    </location>
</feature>
<evidence type="ECO:0000256" key="2">
    <source>
        <dbReference type="ARBA" id="ARBA00022475"/>
    </source>
</evidence>